<evidence type="ECO:0000256" key="7">
    <source>
        <dbReference type="ARBA" id="ARBA00047899"/>
    </source>
</evidence>
<evidence type="ECO:0000256" key="4">
    <source>
        <dbReference type="ARBA" id="ARBA00022741"/>
    </source>
</evidence>
<comment type="catalytic activity">
    <reaction evidence="8">
        <text>L-seryl-[protein] + ATP = O-phospho-L-seryl-[protein] + ADP + H(+)</text>
        <dbReference type="Rhea" id="RHEA:17989"/>
        <dbReference type="Rhea" id="RHEA-COMP:9863"/>
        <dbReference type="Rhea" id="RHEA-COMP:11604"/>
        <dbReference type="ChEBI" id="CHEBI:15378"/>
        <dbReference type="ChEBI" id="CHEBI:29999"/>
        <dbReference type="ChEBI" id="CHEBI:30616"/>
        <dbReference type="ChEBI" id="CHEBI:83421"/>
        <dbReference type="ChEBI" id="CHEBI:456216"/>
        <dbReference type="EC" id="2.7.11.1"/>
    </reaction>
</comment>
<feature type="domain" description="Protein kinase" evidence="11">
    <location>
        <begin position="88"/>
        <end position="425"/>
    </location>
</feature>
<protein>
    <recommendedName>
        <fullName evidence="1">non-specific serine/threonine protein kinase</fullName>
        <ecNumber evidence="1">2.7.11.1</ecNumber>
    </recommendedName>
</protein>
<evidence type="ECO:0000256" key="6">
    <source>
        <dbReference type="ARBA" id="ARBA00022840"/>
    </source>
</evidence>
<reference evidence="12 13" key="1">
    <citation type="journal article" date="2016" name="Genome Biol. Evol.">
        <title>Divergent and convergent evolution of fungal pathogenicity.</title>
        <authorList>
            <person name="Shang Y."/>
            <person name="Xiao G."/>
            <person name="Zheng P."/>
            <person name="Cen K."/>
            <person name="Zhan S."/>
            <person name="Wang C."/>
        </authorList>
    </citation>
    <scope>NUCLEOTIDE SEQUENCE [LARGE SCALE GENOMIC DNA]</scope>
    <source>
        <strain evidence="12 13">RCEF 4871</strain>
    </source>
</reference>
<dbReference type="Gene3D" id="1.10.510.10">
    <property type="entry name" value="Transferase(Phosphotransferase) domain 1"/>
    <property type="match status" value="1"/>
</dbReference>
<dbReference type="PROSITE" id="PS00107">
    <property type="entry name" value="PROTEIN_KINASE_ATP"/>
    <property type="match status" value="1"/>
</dbReference>
<feature type="compositionally biased region" description="Pro residues" evidence="10">
    <location>
        <begin position="37"/>
        <end position="47"/>
    </location>
</feature>
<comment type="caution">
    <text evidence="12">The sequence shown here is derived from an EMBL/GenBank/DDBJ whole genome shotgun (WGS) entry which is preliminary data.</text>
</comment>
<evidence type="ECO:0000313" key="13">
    <source>
        <dbReference type="Proteomes" id="UP000243498"/>
    </source>
</evidence>
<evidence type="ECO:0000256" key="3">
    <source>
        <dbReference type="ARBA" id="ARBA00022679"/>
    </source>
</evidence>
<dbReference type="PROSITE" id="PS50011">
    <property type="entry name" value="PROTEIN_KINASE_DOM"/>
    <property type="match status" value="1"/>
</dbReference>
<evidence type="ECO:0000256" key="2">
    <source>
        <dbReference type="ARBA" id="ARBA00022527"/>
    </source>
</evidence>
<keyword evidence="2" id="KW-0723">Serine/threonine-protein kinase</keyword>
<dbReference type="GO" id="GO:0004674">
    <property type="term" value="F:protein serine/threonine kinase activity"/>
    <property type="evidence" value="ECO:0007669"/>
    <property type="project" value="UniProtKB-KW"/>
</dbReference>
<dbReference type="OMA" id="KYWHEDG"/>
<proteinExistence type="predicted"/>
<evidence type="ECO:0000256" key="1">
    <source>
        <dbReference type="ARBA" id="ARBA00012513"/>
    </source>
</evidence>
<accession>A0A166WG88</accession>
<organism evidence="12 13">
    <name type="scientific">Metarhizium rileyi (strain RCEF 4871)</name>
    <name type="common">Nomuraea rileyi</name>
    <dbReference type="NCBI Taxonomy" id="1649241"/>
    <lineage>
        <taxon>Eukaryota</taxon>
        <taxon>Fungi</taxon>
        <taxon>Dikarya</taxon>
        <taxon>Ascomycota</taxon>
        <taxon>Pezizomycotina</taxon>
        <taxon>Sordariomycetes</taxon>
        <taxon>Hypocreomycetidae</taxon>
        <taxon>Hypocreales</taxon>
        <taxon>Clavicipitaceae</taxon>
        <taxon>Metarhizium</taxon>
    </lineage>
</organism>
<dbReference type="Pfam" id="PF00069">
    <property type="entry name" value="Pkinase"/>
    <property type="match status" value="1"/>
</dbReference>
<evidence type="ECO:0000259" key="11">
    <source>
        <dbReference type="PROSITE" id="PS50011"/>
    </source>
</evidence>
<keyword evidence="6 9" id="KW-0067">ATP-binding</keyword>
<dbReference type="AlphaFoldDB" id="A0A166WG88"/>
<evidence type="ECO:0000256" key="10">
    <source>
        <dbReference type="SAM" id="MobiDB-lite"/>
    </source>
</evidence>
<keyword evidence="4 9" id="KW-0547">Nucleotide-binding</keyword>
<evidence type="ECO:0000313" key="12">
    <source>
        <dbReference type="EMBL" id="OAA34694.1"/>
    </source>
</evidence>
<dbReference type="GO" id="GO:0050684">
    <property type="term" value="P:regulation of mRNA processing"/>
    <property type="evidence" value="ECO:0007669"/>
    <property type="project" value="TreeGrafter"/>
</dbReference>
<dbReference type="GO" id="GO:0005524">
    <property type="term" value="F:ATP binding"/>
    <property type="evidence" value="ECO:0007669"/>
    <property type="project" value="UniProtKB-UniRule"/>
</dbReference>
<gene>
    <name evidence="12" type="ORF">NOR_08323</name>
</gene>
<evidence type="ECO:0000256" key="5">
    <source>
        <dbReference type="ARBA" id="ARBA00022777"/>
    </source>
</evidence>
<sequence>MGARRLLQSIPILSSRLAPKLSNAISRSALTFSRPFSRPPQSSPPREFPSTGFELIDPSDKVEEERLPFYKRDEYYPMKIGDVVYGYYQIVAKLGYGTTSTVWLSRDLRNQEYWVMKVHINSLPYIHELAVYQHLAHHTEDHPGRKHVREFHDSFKLKGPNGDHEVFVMTPLGMSLRSLQEIQIDGVFREQLVIGALAQVFLALDFLHEAGVIHTDVHSDNLLIGIVNKSIFSTVEENEICKPSPRKLVDKTVTQVSQYMLGGKGPLILCDLGQARIGQEQLGNAMPTPYRAPEVILNMPWGNSVDAWSAGLLTWDLLRGESLFKVYDHESQELNDAHHLAAITALIGPPPLELLQSSQDSRKYWHEDGTWKGPVPLPPKKDFESLATEITDVDKEGFVSFMECLIAWLPSDRLTCLQGHFHPWLKTKRALGTT</sequence>
<dbReference type="OrthoDB" id="5979581at2759"/>
<evidence type="ECO:0000256" key="8">
    <source>
        <dbReference type="ARBA" id="ARBA00048679"/>
    </source>
</evidence>
<keyword evidence="5" id="KW-0418">Kinase</keyword>
<dbReference type="GO" id="GO:0000245">
    <property type="term" value="P:spliceosomal complex assembly"/>
    <property type="evidence" value="ECO:0007669"/>
    <property type="project" value="TreeGrafter"/>
</dbReference>
<dbReference type="InterPro" id="IPR000719">
    <property type="entry name" value="Prot_kinase_dom"/>
</dbReference>
<keyword evidence="3" id="KW-0808">Transferase</keyword>
<dbReference type="PANTHER" id="PTHR47634:SF9">
    <property type="entry name" value="PROTEIN KINASE DOMAIN-CONTAINING PROTEIN-RELATED"/>
    <property type="match status" value="1"/>
</dbReference>
<dbReference type="EMBL" id="AZHC01000049">
    <property type="protein sequence ID" value="OAA34694.1"/>
    <property type="molecule type" value="Genomic_DNA"/>
</dbReference>
<evidence type="ECO:0000256" key="9">
    <source>
        <dbReference type="PROSITE-ProRule" id="PRU10141"/>
    </source>
</evidence>
<dbReference type="InterPro" id="IPR051334">
    <property type="entry name" value="SRPK"/>
</dbReference>
<feature type="region of interest" description="Disordered" evidence="10">
    <location>
        <begin position="33"/>
        <end position="54"/>
    </location>
</feature>
<name>A0A166WG88_METRR</name>
<dbReference type="SMART" id="SM00220">
    <property type="entry name" value="S_TKc"/>
    <property type="match status" value="1"/>
</dbReference>
<keyword evidence="13" id="KW-1185">Reference proteome</keyword>
<dbReference type="InterPro" id="IPR011009">
    <property type="entry name" value="Kinase-like_dom_sf"/>
</dbReference>
<dbReference type="Gene3D" id="3.30.200.20">
    <property type="entry name" value="Phosphorylase Kinase, domain 1"/>
    <property type="match status" value="1"/>
</dbReference>
<feature type="binding site" evidence="9">
    <location>
        <position position="117"/>
    </location>
    <ligand>
        <name>ATP</name>
        <dbReference type="ChEBI" id="CHEBI:30616"/>
    </ligand>
</feature>
<dbReference type="PANTHER" id="PTHR47634">
    <property type="entry name" value="PROTEIN KINASE DOMAIN-CONTAINING PROTEIN-RELATED"/>
    <property type="match status" value="1"/>
</dbReference>
<dbReference type="InterPro" id="IPR017441">
    <property type="entry name" value="Protein_kinase_ATP_BS"/>
</dbReference>
<comment type="catalytic activity">
    <reaction evidence="7">
        <text>L-threonyl-[protein] + ATP = O-phospho-L-threonyl-[protein] + ADP + H(+)</text>
        <dbReference type="Rhea" id="RHEA:46608"/>
        <dbReference type="Rhea" id="RHEA-COMP:11060"/>
        <dbReference type="Rhea" id="RHEA-COMP:11605"/>
        <dbReference type="ChEBI" id="CHEBI:15378"/>
        <dbReference type="ChEBI" id="CHEBI:30013"/>
        <dbReference type="ChEBI" id="CHEBI:30616"/>
        <dbReference type="ChEBI" id="CHEBI:61977"/>
        <dbReference type="ChEBI" id="CHEBI:456216"/>
        <dbReference type="EC" id="2.7.11.1"/>
    </reaction>
</comment>
<dbReference type="Proteomes" id="UP000243498">
    <property type="component" value="Unassembled WGS sequence"/>
</dbReference>
<dbReference type="SUPFAM" id="SSF56112">
    <property type="entry name" value="Protein kinase-like (PK-like)"/>
    <property type="match status" value="1"/>
</dbReference>
<dbReference type="STRING" id="1081105.A0A166WG88"/>
<dbReference type="EC" id="2.7.11.1" evidence="1"/>